<keyword evidence="2" id="KW-1185">Reference proteome</keyword>
<reference evidence="1" key="1">
    <citation type="submission" date="2023-10" db="EMBL/GenBank/DDBJ databases">
        <authorList>
            <person name="Rodriguez Cubillos JULIANA M."/>
            <person name="De Vega J."/>
        </authorList>
    </citation>
    <scope>NUCLEOTIDE SEQUENCE</scope>
</reference>
<evidence type="ECO:0000313" key="2">
    <source>
        <dbReference type="Proteomes" id="UP001177021"/>
    </source>
</evidence>
<evidence type="ECO:0000313" key="1">
    <source>
        <dbReference type="EMBL" id="CAJ2637060.1"/>
    </source>
</evidence>
<dbReference type="Proteomes" id="UP001177021">
    <property type="component" value="Unassembled WGS sequence"/>
</dbReference>
<organism evidence="1 2">
    <name type="scientific">Trifolium pratense</name>
    <name type="common">Red clover</name>
    <dbReference type="NCBI Taxonomy" id="57577"/>
    <lineage>
        <taxon>Eukaryota</taxon>
        <taxon>Viridiplantae</taxon>
        <taxon>Streptophyta</taxon>
        <taxon>Embryophyta</taxon>
        <taxon>Tracheophyta</taxon>
        <taxon>Spermatophyta</taxon>
        <taxon>Magnoliopsida</taxon>
        <taxon>eudicotyledons</taxon>
        <taxon>Gunneridae</taxon>
        <taxon>Pentapetalae</taxon>
        <taxon>rosids</taxon>
        <taxon>fabids</taxon>
        <taxon>Fabales</taxon>
        <taxon>Fabaceae</taxon>
        <taxon>Papilionoideae</taxon>
        <taxon>50 kb inversion clade</taxon>
        <taxon>NPAAA clade</taxon>
        <taxon>Hologalegina</taxon>
        <taxon>IRL clade</taxon>
        <taxon>Trifolieae</taxon>
        <taxon>Trifolium</taxon>
    </lineage>
</organism>
<dbReference type="EMBL" id="CASHSV030000013">
    <property type="protein sequence ID" value="CAJ2637060.1"/>
    <property type="molecule type" value="Genomic_DNA"/>
</dbReference>
<name>A0ACB0IXV4_TRIPR</name>
<proteinExistence type="predicted"/>
<gene>
    <name evidence="1" type="ORF">MILVUS5_LOCUS7461</name>
</gene>
<accession>A0ACB0IXV4</accession>
<sequence>MPPPLLLPPFSFIINIFLFLSLFFLIPIHVTSDGERYKSCAPFSCGNFTNISYPFWRVDKQPSYCGHPNFKLDCENLTIEIKSQKFRIIDINQTSQLLRIARMDLWSYDHDGIIASCPKKYINVTLDLNFFAYTTNYEKYTLLYECNPIPSNSYIPATSLSSEASQVISCLIEGEPSDAYLVSRAKVVDFMVLECKNNITVPGLKNPIIAKVLDEGFEVKWSGVEENICDGCLKSGGRCGHNAFENAIACLCPNQQSYGDCGFCRAGILLDGSDCKKPKKLFKSLAPSPLAAPLDGLRPSRALVPHPSSMYSSISRYVIRFF</sequence>
<protein>
    <submittedName>
        <fullName evidence="1">Uncharacterized protein</fullName>
    </submittedName>
</protein>
<comment type="caution">
    <text evidence="1">The sequence shown here is derived from an EMBL/GenBank/DDBJ whole genome shotgun (WGS) entry which is preliminary data.</text>
</comment>